<gene>
    <name evidence="8" type="ORF">DWX94_12950</name>
</gene>
<dbReference type="RefSeq" id="WP_117548849.1">
    <property type="nucleotide sequence ID" value="NZ_CABJEB010000001.1"/>
</dbReference>
<feature type="transmembrane region" description="Helical" evidence="6">
    <location>
        <begin position="158"/>
        <end position="182"/>
    </location>
</feature>
<evidence type="ECO:0000313" key="9">
    <source>
        <dbReference type="Proteomes" id="UP000283295"/>
    </source>
</evidence>
<keyword evidence="6" id="KW-0813">Transport</keyword>
<keyword evidence="2 6" id="KW-1003">Cell membrane</keyword>
<evidence type="ECO:0000256" key="1">
    <source>
        <dbReference type="ARBA" id="ARBA00004651"/>
    </source>
</evidence>
<evidence type="ECO:0000256" key="3">
    <source>
        <dbReference type="ARBA" id="ARBA00022692"/>
    </source>
</evidence>
<dbReference type="OrthoDB" id="9781780at2"/>
<keyword evidence="4 6" id="KW-1133">Transmembrane helix</keyword>
<dbReference type="EMBL" id="QRVK01000052">
    <property type="protein sequence ID" value="RGS36586.1"/>
    <property type="molecule type" value="Genomic_DNA"/>
</dbReference>
<dbReference type="PANTHER" id="PTHR46795:SF3">
    <property type="entry name" value="ABC TRANSPORTER PERMEASE"/>
    <property type="match status" value="1"/>
</dbReference>
<evidence type="ECO:0000256" key="4">
    <source>
        <dbReference type="ARBA" id="ARBA00022989"/>
    </source>
</evidence>
<feature type="domain" description="ABC3 transporter permease C-terminal" evidence="7">
    <location>
        <begin position="65"/>
        <end position="176"/>
    </location>
</feature>
<evidence type="ECO:0000259" key="7">
    <source>
        <dbReference type="Pfam" id="PF02687"/>
    </source>
</evidence>
<comment type="similarity">
    <text evidence="6">Belongs to the ABC-4 integral membrane protein family.</text>
</comment>
<protein>
    <submittedName>
        <fullName evidence="8">ABC transporter permease</fullName>
    </submittedName>
</protein>
<dbReference type="PIRSF" id="PIRSF018968">
    <property type="entry name" value="ABC_permease_BceB"/>
    <property type="match status" value="1"/>
</dbReference>
<dbReference type="InterPro" id="IPR003838">
    <property type="entry name" value="ABC3_permease_C"/>
</dbReference>
<proteinExistence type="inferred from homology"/>
<feature type="transmembrane region" description="Helical" evidence="6">
    <location>
        <begin position="58"/>
        <end position="80"/>
    </location>
</feature>
<reference evidence="8 9" key="1">
    <citation type="submission" date="2018-08" db="EMBL/GenBank/DDBJ databases">
        <title>A genome reference for cultivated species of the human gut microbiota.</title>
        <authorList>
            <person name="Zou Y."/>
            <person name="Xue W."/>
            <person name="Luo G."/>
        </authorList>
    </citation>
    <scope>NUCLEOTIDE SEQUENCE [LARGE SCALE GENOMIC DNA]</scope>
    <source>
        <strain evidence="8 9">AF22-21</strain>
    </source>
</reference>
<feature type="transmembrane region" description="Helical" evidence="6">
    <location>
        <begin position="20"/>
        <end position="38"/>
    </location>
</feature>
<evidence type="ECO:0000256" key="5">
    <source>
        <dbReference type="ARBA" id="ARBA00023136"/>
    </source>
</evidence>
<accession>A0A3R5ZMB8</accession>
<dbReference type="GO" id="GO:0055085">
    <property type="term" value="P:transmembrane transport"/>
    <property type="evidence" value="ECO:0007669"/>
    <property type="project" value="UniProtKB-UniRule"/>
</dbReference>
<name>A0A3R5ZMB8_9FIRM</name>
<feature type="transmembrane region" description="Helical" evidence="6">
    <location>
        <begin position="630"/>
        <end position="652"/>
    </location>
</feature>
<feature type="transmembrane region" description="Helical" evidence="6">
    <location>
        <begin position="569"/>
        <end position="596"/>
    </location>
</feature>
<dbReference type="PANTHER" id="PTHR46795">
    <property type="entry name" value="ABC TRANSPORTER PERMEASE-RELATED-RELATED"/>
    <property type="match status" value="1"/>
</dbReference>
<dbReference type="InterPro" id="IPR027022">
    <property type="entry name" value="ABC_permease_BceB-typ"/>
</dbReference>
<feature type="transmembrane region" description="Helical" evidence="6">
    <location>
        <begin position="237"/>
        <end position="260"/>
    </location>
</feature>
<feature type="transmembrane region" description="Helical" evidence="6">
    <location>
        <begin position="664"/>
        <end position="689"/>
    </location>
</feature>
<comment type="subcellular location">
    <subcellularLocation>
        <location evidence="1 6">Cell membrane</location>
        <topology evidence="1 6">Multi-pass membrane protein</topology>
    </subcellularLocation>
</comment>
<evidence type="ECO:0000256" key="2">
    <source>
        <dbReference type="ARBA" id="ARBA00022475"/>
    </source>
</evidence>
<sequence>MTLFKLSVSNMKKSIKDYAIYFFTLVLGVAIFYVFNAIETQTAMLRISADTRQVVQLMSKMIAGVSVFIAFVLGFLIIYASRFLMKRRNKEFGLYLILGMGKRKVSTMLFIETLIIGLVSLVVGLLAGIGISQITSVLVANMFDADMSSYSFVFSGSAFAKTCLYFAIIYVVVIIFNTFIISKCKLIDLFQNGRKSENVKIKNPWVSVIVFLISVVSLGYAYHAVITDINDMYMNDLYKWIVTGCIATVLFFWSVSGMLFRIVSSMKNVYYKGLNSFVVRQMSSRVNTNVLSISLICLMLFVTICVLSSALAVKNSLNEGIAKYARADVCISKTQSGDSIYYDEDEMGNDSETNDLLKKLEVTDGKSIEDVYSENNIDLGTYFSDYVDVHTYTCPTLTIRNYLGDEALIDSLGIDVNAWSGFDGTEEIISQSDYNKIAKLYDNAELQLDDDEYAILANYRIFVKIRDERLQEGKEIEVYGNKLKPVISYCIDGDIELATQPVNTGVFIVPDSAVEGAQFAKEYFIGKYADQDRDVIQDSDTIIRNVSKKDELGGLITVNTKDSVKAASVGVGAIASFIGMYIGLIFLISGAAILALKELSESTDNIERYKMLRKLGVDQRMINKALFSQMGLFFVFPLALAIVHSIFGMMVSMKILDTMGAYDIAGAIGITAAIVMIIYGGYFLITYLCSRKIISE</sequence>
<dbReference type="GO" id="GO:0005886">
    <property type="term" value="C:plasma membrane"/>
    <property type="evidence" value="ECO:0007669"/>
    <property type="project" value="UniProtKB-SubCell"/>
</dbReference>
<keyword evidence="3 6" id="KW-0812">Transmembrane</keyword>
<feature type="transmembrane region" description="Helical" evidence="6">
    <location>
        <begin position="290"/>
        <end position="313"/>
    </location>
</feature>
<evidence type="ECO:0000256" key="6">
    <source>
        <dbReference type="PIRNR" id="PIRNR018968"/>
    </source>
</evidence>
<comment type="caution">
    <text evidence="8">The sequence shown here is derived from an EMBL/GenBank/DDBJ whole genome shotgun (WGS) entry which is preliminary data.</text>
</comment>
<evidence type="ECO:0000313" key="8">
    <source>
        <dbReference type="EMBL" id="RGS36586.1"/>
    </source>
</evidence>
<dbReference type="InterPro" id="IPR052536">
    <property type="entry name" value="ABC-4_Integral_Memb_Prot"/>
</dbReference>
<dbReference type="Proteomes" id="UP000283295">
    <property type="component" value="Unassembled WGS sequence"/>
</dbReference>
<organism evidence="8 9">
    <name type="scientific">Coprococcus eutactus</name>
    <dbReference type="NCBI Taxonomy" id="33043"/>
    <lineage>
        <taxon>Bacteria</taxon>
        <taxon>Bacillati</taxon>
        <taxon>Bacillota</taxon>
        <taxon>Clostridia</taxon>
        <taxon>Lachnospirales</taxon>
        <taxon>Lachnospiraceae</taxon>
        <taxon>Coprococcus</taxon>
    </lineage>
</organism>
<feature type="transmembrane region" description="Helical" evidence="6">
    <location>
        <begin position="109"/>
        <end position="138"/>
    </location>
</feature>
<feature type="transmembrane region" description="Helical" evidence="6">
    <location>
        <begin position="203"/>
        <end position="225"/>
    </location>
</feature>
<dbReference type="Pfam" id="PF02687">
    <property type="entry name" value="FtsX"/>
    <property type="match status" value="1"/>
</dbReference>
<dbReference type="AlphaFoldDB" id="A0A3R5ZMB8"/>
<keyword evidence="5 6" id="KW-0472">Membrane</keyword>